<keyword evidence="1" id="KW-0175">Coiled coil</keyword>
<organism evidence="5">
    <name type="scientific">Haemonchus placei</name>
    <name type="common">Barber's pole worm</name>
    <dbReference type="NCBI Taxonomy" id="6290"/>
    <lineage>
        <taxon>Eukaryota</taxon>
        <taxon>Metazoa</taxon>
        <taxon>Ecdysozoa</taxon>
        <taxon>Nematoda</taxon>
        <taxon>Chromadorea</taxon>
        <taxon>Rhabditida</taxon>
        <taxon>Rhabditina</taxon>
        <taxon>Rhabditomorpha</taxon>
        <taxon>Strongyloidea</taxon>
        <taxon>Trichostrongylidae</taxon>
        <taxon>Haemonchus</taxon>
    </lineage>
</organism>
<keyword evidence="4" id="KW-1185">Reference proteome</keyword>
<feature type="coiled-coil region" evidence="1">
    <location>
        <begin position="6"/>
        <end position="36"/>
    </location>
</feature>
<dbReference type="WBParaSite" id="HPLM_0001997901-mRNA-1">
    <property type="protein sequence ID" value="HPLM_0001997901-mRNA-1"/>
    <property type="gene ID" value="HPLM_0001997901"/>
</dbReference>
<dbReference type="OrthoDB" id="14717at2759"/>
<evidence type="ECO:0000313" key="4">
    <source>
        <dbReference type="Proteomes" id="UP000268014"/>
    </source>
</evidence>
<reference evidence="5" key="1">
    <citation type="submission" date="2017-02" db="UniProtKB">
        <authorList>
            <consortium name="WormBaseParasite"/>
        </authorList>
    </citation>
    <scope>IDENTIFICATION</scope>
</reference>
<reference evidence="3 4" key="2">
    <citation type="submission" date="2018-11" db="EMBL/GenBank/DDBJ databases">
        <authorList>
            <consortium name="Pathogen Informatics"/>
        </authorList>
    </citation>
    <scope>NUCLEOTIDE SEQUENCE [LARGE SCALE GENOMIC DNA]</scope>
    <source>
        <strain evidence="3 4">MHpl1</strain>
    </source>
</reference>
<name>A0A0N4X6I7_HAEPC</name>
<dbReference type="EMBL" id="UZAF01021746">
    <property type="protein sequence ID" value="VDO80643.1"/>
    <property type="molecule type" value="Genomic_DNA"/>
</dbReference>
<feature type="compositionally biased region" description="Polar residues" evidence="2">
    <location>
        <begin position="76"/>
        <end position="92"/>
    </location>
</feature>
<dbReference type="STRING" id="6290.A0A0N4X6I7"/>
<protein>
    <submittedName>
        <fullName evidence="5">Myb_Cef domain-containing protein</fullName>
    </submittedName>
</protein>
<dbReference type="AlphaFoldDB" id="A0A0N4X6I7"/>
<accession>A0A0N4X6I7</accession>
<evidence type="ECO:0000313" key="3">
    <source>
        <dbReference type="EMBL" id="VDO80643.1"/>
    </source>
</evidence>
<sequence>MELKIRQQAERDERRLRLMRQEQERVNSEIAALDRRSITGNGDIRRDTLITVAAEELPQLSNVDEEEENVPESRQKTPTSEPPSVSDTQSPVADSPHPSVSHMSSEVFVPAPAQLPQPLPKPARNQVAPLNGDLQPMPAPRNLDIFTVEGSKGMYTVAPEAAGIEKHLRRMRRIQEGLRRRNEEMKLNRKEEVELEVL</sequence>
<evidence type="ECO:0000256" key="2">
    <source>
        <dbReference type="SAM" id="MobiDB-lite"/>
    </source>
</evidence>
<feature type="region of interest" description="Disordered" evidence="2">
    <location>
        <begin position="55"/>
        <end position="141"/>
    </location>
</feature>
<evidence type="ECO:0000313" key="5">
    <source>
        <dbReference type="WBParaSite" id="HPLM_0001997901-mRNA-1"/>
    </source>
</evidence>
<proteinExistence type="predicted"/>
<gene>
    <name evidence="3" type="ORF">HPLM_LOCUS19971</name>
</gene>
<evidence type="ECO:0000256" key="1">
    <source>
        <dbReference type="SAM" id="Coils"/>
    </source>
</evidence>
<dbReference type="Proteomes" id="UP000268014">
    <property type="component" value="Unassembled WGS sequence"/>
</dbReference>